<protein>
    <submittedName>
        <fullName evidence="7">NAD(P)H-dependent oxidoreductase</fullName>
    </submittedName>
</protein>
<comment type="similarity">
    <text evidence="2">Belongs to the nitroreductase family.</text>
</comment>
<keyword evidence="3" id="KW-0285">Flavoprotein</keyword>
<dbReference type="Proteomes" id="UP000652567">
    <property type="component" value="Unassembled WGS sequence"/>
</dbReference>
<dbReference type="PANTHER" id="PTHR43673:SF2">
    <property type="entry name" value="NITROREDUCTASE"/>
    <property type="match status" value="1"/>
</dbReference>
<dbReference type="Pfam" id="PF00881">
    <property type="entry name" value="Nitroreductase"/>
    <property type="match status" value="1"/>
</dbReference>
<evidence type="ECO:0000256" key="5">
    <source>
        <dbReference type="ARBA" id="ARBA00023002"/>
    </source>
</evidence>
<evidence type="ECO:0000313" key="8">
    <source>
        <dbReference type="Proteomes" id="UP000652567"/>
    </source>
</evidence>
<sequence>MALLDDLNWRHATKAYDPSKKISPENLSKILEAARLAPTSSGLQQFRVLVIESPELKEKLRAGSLNPACIQDCSHLLVFAAWDAYTTERIDDIYNKTTDVRSQDRGRYDSYTNGLKADLAQQNEQQHFEHAARQSYIALAMALAQAAELKIDSTPAEGFDNQLVDEVLNLKALGLKSVTLLYLGYSDPERDWLAPLAKARNSLEEFVIYPQN</sequence>
<dbReference type="GO" id="GO:0016491">
    <property type="term" value="F:oxidoreductase activity"/>
    <property type="evidence" value="ECO:0007669"/>
    <property type="project" value="UniProtKB-KW"/>
</dbReference>
<dbReference type="SUPFAM" id="SSF55469">
    <property type="entry name" value="FMN-dependent nitroreductase-like"/>
    <property type="match status" value="1"/>
</dbReference>
<keyword evidence="5" id="KW-0560">Oxidoreductase</keyword>
<keyword evidence="8" id="KW-1185">Reference proteome</keyword>
<evidence type="ECO:0000256" key="1">
    <source>
        <dbReference type="ARBA" id="ARBA00001917"/>
    </source>
</evidence>
<dbReference type="InterPro" id="IPR029479">
    <property type="entry name" value="Nitroreductase"/>
</dbReference>
<dbReference type="AlphaFoldDB" id="A0A928YUT6"/>
<accession>A0A928YUT6</accession>
<name>A0A928YUT6_9GAMM</name>
<evidence type="ECO:0000259" key="6">
    <source>
        <dbReference type="Pfam" id="PF00881"/>
    </source>
</evidence>
<evidence type="ECO:0000256" key="3">
    <source>
        <dbReference type="ARBA" id="ARBA00022630"/>
    </source>
</evidence>
<comment type="cofactor">
    <cofactor evidence="1">
        <name>FMN</name>
        <dbReference type="ChEBI" id="CHEBI:58210"/>
    </cofactor>
</comment>
<organism evidence="7 8">
    <name type="scientific">Cellvibrio polysaccharolyticus</name>
    <dbReference type="NCBI Taxonomy" id="2082724"/>
    <lineage>
        <taxon>Bacteria</taxon>
        <taxon>Pseudomonadati</taxon>
        <taxon>Pseudomonadota</taxon>
        <taxon>Gammaproteobacteria</taxon>
        <taxon>Cellvibrionales</taxon>
        <taxon>Cellvibrionaceae</taxon>
        <taxon>Cellvibrio</taxon>
    </lineage>
</organism>
<comment type="caution">
    <text evidence="7">The sequence shown here is derived from an EMBL/GenBank/DDBJ whole genome shotgun (WGS) entry which is preliminary data.</text>
</comment>
<feature type="domain" description="Nitroreductase" evidence="6">
    <location>
        <begin position="8"/>
        <end position="185"/>
    </location>
</feature>
<keyword evidence="4" id="KW-0288">FMN</keyword>
<evidence type="ECO:0000256" key="2">
    <source>
        <dbReference type="ARBA" id="ARBA00007118"/>
    </source>
</evidence>
<dbReference type="EMBL" id="PRDL01000001">
    <property type="protein sequence ID" value="MBE8718304.1"/>
    <property type="molecule type" value="Genomic_DNA"/>
</dbReference>
<reference evidence="7" key="1">
    <citation type="submission" date="2018-07" db="EMBL/GenBank/DDBJ databases">
        <title>Genome assembly of strain Ka43.</title>
        <authorList>
            <person name="Kukolya J."/>
            <person name="Nagy I."/>
            <person name="Horvath B."/>
            <person name="Toth A."/>
        </authorList>
    </citation>
    <scope>NUCLEOTIDE SEQUENCE</scope>
    <source>
        <strain evidence="7">KB43</strain>
    </source>
</reference>
<evidence type="ECO:0000256" key="4">
    <source>
        <dbReference type="ARBA" id="ARBA00022643"/>
    </source>
</evidence>
<dbReference type="InterPro" id="IPR000415">
    <property type="entry name" value="Nitroreductase-like"/>
</dbReference>
<dbReference type="PANTHER" id="PTHR43673">
    <property type="entry name" value="NAD(P)H NITROREDUCTASE YDGI-RELATED"/>
    <property type="match status" value="1"/>
</dbReference>
<gene>
    <name evidence="7" type="ORF">C4F51_14005</name>
</gene>
<dbReference type="Gene3D" id="3.40.109.10">
    <property type="entry name" value="NADH Oxidase"/>
    <property type="match status" value="1"/>
</dbReference>
<evidence type="ECO:0000313" key="7">
    <source>
        <dbReference type="EMBL" id="MBE8718304.1"/>
    </source>
</evidence>
<proteinExistence type="inferred from homology"/>
<dbReference type="RefSeq" id="WP_193910754.1">
    <property type="nucleotide sequence ID" value="NZ_PRDL01000001.1"/>
</dbReference>